<dbReference type="InterPro" id="IPR002467">
    <property type="entry name" value="Pept_M24A_MAP1"/>
</dbReference>
<keyword evidence="1 5" id="KW-0031">Aminopeptidase</keyword>
<sequence>SLAVSKPTPKEPSYDKVPAHIVRPPYAKSGSPPSWETQIPILSGQEIEQMREASLIARDALQLGGSMVQPGITTAAIDAEIHRFIIEKNAYPSCLNYMGFPKSVCTSINNVIAHGIPDNRELRDGDMINIDITVYKNGFHGDTSATFRAGAVDAAGEQLIQATEKSLELAIQMCGPGVPFSRIGESISSFAGPRGYSISTDLTGHGIGRNFHQNPLIYHHFNEEPGEMAEGMAFTIEPILCQGVAAGIQWPDGWTISTEDGGRSAQFEHTVVITSDGAQILTK</sequence>
<dbReference type="NCBIfam" id="TIGR00500">
    <property type="entry name" value="met_pdase_I"/>
    <property type="match status" value="1"/>
</dbReference>
<evidence type="ECO:0000256" key="4">
    <source>
        <dbReference type="ARBA" id="ARBA00022801"/>
    </source>
</evidence>
<gene>
    <name evidence="8" type="ORF">IWW36_003805</name>
</gene>
<name>A0A9W8I4N0_9FUNG</name>
<evidence type="ECO:0000256" key="2">
    <source>
        <dbReference type="ARBA" id="ARBA00022670"/>
    </source>
</evidence>
<comment type="catalytic activity">
    <reaction evidence="5">
        <text>Release of N-terminal amino acids, preferentially methionine, from peptides and arylamides.</text>
        <dbReference type="EC" id="3.4.11.18"/>
    </reaction>
</comment>
<evidence type="ECO:0000313" key="8">
    <source>
        <dbReference type="EMBL" id="KAJ2847535.1"/>
    </source>
</evidence>
<dbReference type="InterPro" id="IPR001714">
    <property type="entry name" value="Pept_M24_MAP"/>
</dbReference>
<dbReference type="EMBL" id="JANBUW010000298">
    <property type="protein sequence ID" value="KAJ2847535.1"/>
    <property type="molecule type" value="Genomic_DNA"/>
</dbReference>
<comment type="similarity">
    <text evidence="5">Belongs to the peptidase M24A family.</text>
</comment>
<dbReference type="PANTHER" id="PTHR43330:SF8">
    <property type="entry name" value="METHIONINE AMINOPEPTIDASE 1D, MITOCHONDRIAL"/>
    <property type="match status" value="1"/>
</dbReference>
<evidence type="ECO:0000259" key="7">
    <source>
        <dbReference type="Pfam" id="PF00557"/>
    </source>
</evidence>
<evidence type="ECO:0000256" key="3">
    <source>
        <dbReference type="ARBA" id="ARBA00022723"/>
    </source>
</evidence>
<dbReference type="HAMAP" id="MF_01974">
    <property type="entry name" value="MetAP_1"/>
    <property type="match status" value="1"/>
</dbReference>
<proteinExistence type="inferred from homology"/>
<dbReference type="PRINTS" id="PR00599">
    <property type="entry name" value="MAPEPTIDASE"/>
</dbReference>
<dbReference type="OrthoDB" id="3209743at2759"/>
<dbReference type="PANTHER" id="PTHR43330">
    <property type="entry name" value="METHIONINE AMINOPEPTIDASE"/>
    <property type="match status" value="1"/>
</dbReference>
<dbReference type="EC" id="3.4.11.18" evidence="5"/>
<dbReference type="AlphaFoldDB" id="A0A9W8I4N0"/>
<evidence type="ECO:0000256" key="5">
    <source>
        <dbReference type="RuleBase" id="RU003653"/>
    </source>
</evidence>
<dbReference type="Proteomes" id="UP001139887">
    <property type="component" value="Unassembled WGS sequence"/>
</dbReference>
<keyword evidence="3 5" id="KW-0479">Metal-binding</keyword>
<dbReference type="Gene3D" id="3.90.230.10">
    <property type="entry name" value="Creatinase/methionine aminopeptidase superfamily"/>
    <property type="match status" value="1"/>
</dbReference>
<dbReference type="GO" id="GO:0006508">
    <property type="term" value="P:proteolysis"/>
    <property type="evidence" value="ECO:0007669"/>
    <property type="project" value="UniProtKB-KW"/>
</dbReference>
<dbReference type="GO" id="GO:0004239">
    <property type="term" value="F:initiator methionyl aminopeptidase activity"/>
    <property type="evidence" value="ECO:0007669"/>
    <property type="project" value="UniProtKB-EC"/>
</dbReference>
<evidence type="ECO:0000256" key="6">
    <source>
        <dbReference type="SAM" id="MobiDB-lite"/>
    </source>
</evidence>
<dbReference type="GO" id="GO:0070006">
    <property type="term" value="F:metalloaminopeptidase activity"/>
    <property type="evidence" value="ECO:0007669"/>
    <property type="project" value="InterPro"/>
</dbReference>
<dbReference type="CDD" id="cd01086">
    <property type="entry name" value="MetAP1"/>
    <property type="match status" value="1"/>
</dbReference>
<feature type="non-terminal residue" evidence="8">
    <location>
        <position position="1"/>
    </location>
</feature>
<feature type="domain" description="Peptidase M24" evidence="7">
    <location>
        <begin position="48"/>
        <end position="274"/>
    </location>
</feature>
<feature type="compositionally biased region" description="Basic and acidic residues" evidence="6">
    <location>
        <begin position="8"/>
        <end position="18"/>
    </location>
</feature>
<evidence type="ECO:0000313" key="9">
    <source>
        <dbReference type="Proteomes" id="UP001139887"/>
    </source>
</evidence>
<dbReference type="GO" id="GO:0046872">
    <property type="term" value="F:metal ion binding"/>
    <property type="evidence" value="ECO:0007669"/>
    <property type="project" value="UniProtKB-KW"/>
</dbReference>
<dbReference type="InterPro" id="IPR000994">
    <property type="entry name" value="Pept_M24"/>
</dbReference>
<keyword evidence="4" id="KW-0378">Hydrolase</keyword>
<evidence type="ECO:0000256" key="1">
    <source>
        <dbReference type="ARBA" id="ARBA00022438"/>
    </source>
</evidence>
<keyword evidence="2 5" id="KW-0645">Protease</keyword>
<comment type="caution">
    <text evidence="8">The sequence shown here is derived from an EMBL/GenBank/DDBJ whole genome shotgun (WGS) entry which is preliminary data.</text>
</comment>
<dbReference type="Pfam" id="PF00557">
    <property type="entry name" value="Peptidase_M24"/>
    <property type="match status" value="1"/>
</dbReference>
<dbReference type="InterPro" id="IPR036005">
    <property type="entry name" value="Creatinase/aminopeptidase-like"/>
</dbReference>
<keyword evidence="9" id="KW-1185">Reference proteome</keyword>
<comment type="function">
    <text evidence="5">Cotranslationally removes the N-terminal methionine from nascent proteins. The N-terminal methionine is often cleaved when the second residue in the primary sequence is small and uncharged (Met-Ala-, Cys, Gly, Pro, Ser, Thr, or Val).</text>
</comment>
<reference evidence="8" key="1">
    <citation type="submission" date="2022-07" db="EMBL/GenBank/DDBJ databases">
        <title>Phylogenomic reconstructions and comparative analyses of Kickxellomycotina fungi.</title>
        <authorList>
            <person name="Reynolds N.K."/>
            <person name="Stajich J.E."/>
            <person name="Barry K."/>
            <person name="Grigoriev I.V."/>
            <person name="Crous P."/>
            <person name="Smith M.E."/>
        </authorList>
    </citation>
    <scope>NUCLEOTIDE SEQUENCE</scope>
    <source>
        <strain evidence="8">NRRL 1566</strain>
    </source>
</reference>
<organism evidence="8 9">
    <name type="scientific">Coemansia brasiliensis</name>
    <dbReference type="NCBI Taxonomy" id="2650707"/>
    <lineage>
        <taxon>Eukaryota</taxon>
        <taxon>Fungi</taxon>
        <taxon>Fungi incertae sedis</taxon>
        <taxon>Zoopagomycota</taxon>
        <taxon>Kickxellomycotina</taxon>
        <taxon>Kickxellomycetes</taxon>
        <taxon>Kickxellales</taxon>
        <taxon>Kickxellaceae</taxon>
        <taxon>Coemansia</taxon>
    </lineage>
</organism>
<dbReference type="SUPFAM" id="SSF55920">
    <property type="entry name" value="Creatinase/aminopeptidase"/>
    <property type="match status" value="1"/>
</dbReference>
<protein>
    <recommendedName>
        <fullName evidence="5">Methionine aminopeptidase</fullName>
        <ecNumber evidence="5">3.4.11.18</ecNumber>
    </recommendedName>
</protein>
<feature type="region of interest" description="Disordered" evidence="6">
    <location>
        <begin position="1"/>
        <end position="34"/>
    </location>
</feature>
<accession>A0A9W8I4N0</accession>
<comment type="cofactor">
    <cofactor evidence="5">
        <name>Co(2+)</name>
        <dbReference type="ChEBI" id="CHEBI:48828"/>
    </cofactor>
    <cofactor evidence="5">
        <name>Zn(2+)</name>
        <dbReference type="ChEBI" id="CHEBI:29105"/>
    </cofactor>
    <cofactor evidence="5">
        <name>Mn(2+)</name>
        <dbReference type="ChEBI" id="CHEBI:29035"/>
    </cofactor>
    <cofactor evidence="5">
        <name>Fe(2+)</name>
        <dbReference type="ChEBI" id="CHEBI:29033"/>
    </cofactor>
    <text evidence="5">Binds 2 divalent metal cations per subunit. Has a high-affinity and a low affinity metal-binding site. The true nature of the physiological cofactor is under debate. The enzyme is active with cobalt, zinc, manganese or divalent iron ions.</text>
</comment>